<accession>A0A093V380</accession>
<dbReference type="AlphaFoldDB" id="A0A093V380"/>
<comment type="caution">
    <text evidence="1">The sequence shown here is derived from an EMBL/GenBank/DDBJ whole genome shotgun (WGS) entry which is preliminary data.</text>
</comment>
<proteinExistence type="predicted"/>
<reference evidence="1" key="2">
    <citation type="journal article" date="2014" name="PLoS Genet.">
        <title>Signature gene expression reveals novel clues to the molecular mechanisms of dimorphic transition in Penicillium marneffei.</title>
        <authorList>
            <person name="Yang E."/>
            <person name="Wang G."/>
            <person name="Cai J."/>
            <person name="Woo P.C."/>
            <person name="Lau S.K."/>
            <person name="Yuen K.-Y."/>
            <person name="Chow W.-N."/>
            <person name="Lin X."/>
        </authorList>
    </citation>
    <scope>NUCLEOTIDE SEQUENCE</scope>
    <source>
        <strain evidence="1">PM1</strain>
    </source>
</reference>
<protein>
    <submittedName>
        <fullName evidence="1">Uncharacterized protein</fullName>
    </submittedName>
</protein>
<sequence>MSSIFCCSFITPYREARLMHEAKFQRFMTWAGNSQSSPVTNSDSYFRNPNNVPEFAVQFVQQVNYGPVEAKRYFIPDPDGFAGSQGRFLEVTEQDLIIGNFQKLNAYKNYKCGAHNKFFELNLYQKDPVNQHHWRFNISRPASDIDI</sequence>
<dbReference type="EMBL" id="JPOX01000066">
    <property type="protein sequence ID" value="KFX41226.1"/>
    <property type="molecule type" value="Genomic_DNA"/>
</dbReference>
<gene>
    <name evidence="1" type="ORF">GQ26_0660150</name>
</gene>
<dbReference type="HOGENOM" id="CLU_127786_0_0_1"/>
<organism evidence="1">
    <name type="scientific">Talaromyces marneffei PM1</name>
    <dbReference type="NCBI Taxonomy" id="1077442"/>
    <lineage>
        <taxon>Eukaryota</taxon>
        <taxon>Fungi</taxon>
        <taxon>Dikarya</taxon>
        <taxon>Ascomycota</taxon>
        <taxon>Pezizomycotina</taxon>
        <taxon>Eurotiomycetes</taxon>
        <taxon>Eurotiomycetidae</taxon>
        <taxon>Eurotiales</taxon>
        <taxon>Trichocomaceae</taxon>
        <taxon>Talaromyces</taxon>
        <taxon>Talaromyces sect. Talaromyces</taxon>
    </lineage>
</organism>
<reference key="1">
    <citation type="journal article" date="2014" name="PLoS Genet.">
        <title>Signature Gene Expression Reveals Novel Clues to the Molecular Mechanisms of Dimorphic Transition in Penicillium marneffei.</title>
        <authorList>
            <person name="Yang E."/>
            <person name="Wang G."/>
            <person name="Cai J."/>
            <person name="Woo P.C."/>
            <person name="Lau S.K."/>
            <person name="Yuen K.-Y."/>
            <person name="Chow W.-N."/>
            <person name="Lin X."/>
        </authorList>
    </citation>
    <scope>NUCLEOTIDE SEQUENCE [LARGE SCALE GENOMIC DNA]</scope>
    <source>
        <strain>PM1</strain>
    </source>
</reference>
<name>A0A093V380_TALMA</name>
<evidence type="ECO:0000313" key="1">
    <source>
        <dbReference type="EMBL" id="KFX41226.1"/>
    </source>
</evidence>